<organism evidence="4 5">
    <name type="scientific">Acetobacter aceti</name>
    <dbReference type="NCBI Taxonomy" id="435"/>
    <lineage>
        <taxon>Bacteria</taxon>
        <taxon>Pseudomonadati</taxon>
        <taxon>Pseudomonadota</taxon>
        <taxon>Alphaproteobacteria</taxon>
        <taxon>Acetobacterales</taxon>
        <taxon>Acetobacteraceae</taxon>
        <taxon>Acetobacter</taxon>
        <taxon>Acetobacter subgen. Acetobacter</taxon>
    </lineage>
</organism>
<dbReference type="InterPro" id="IPR002639">
    <property type="entry name" value="UreF"/>
</dbReference>
<dbReference type="GO" id="GO:0005737">
    <property type="term" value="C:cytoplasm"/>
    <property type="evidence" value="ECO:0007669"/>
    <property type="project" value="UniProtKB-SubCell"/>
</dbReference>
<keyword evidence="1 3" id="KW-0996">Nickel insertion</keyword>
<dbReference type="Pfam" id="PF01730">
    <property type="entry name" value="UreF"/>
    <property type="match status" value="1"/>
</dbReference>
<keyword evidence="5" id="KW-1185">Reference proteome</keyword>
<comment type="function">
    <text evidence="3">Required for maturation of urease via the functional incorporation of the urease nickel metallocenter.</text>
</comment>
<accession>A0A1U9KEP1</accession>
<comment type="subcellular location">
    <subcellularLocation>
        <location evidence="3">Cytoplasm</location>
    </subcellularLocation>
</comment>
<gene>
    <name evidence="3" type="primary">ureF</name>
    <name evidence="4" type="ORF">A0U92_05205</name>
</gene>
<proteinExistence type="inferred from homology"/>
<name>A0A1U9KEP1_ACEAC</name>
<sequence>MMHALQLTRLLSWLSPAFPTGGFAYSHGLEWAIECGDVTSVVTLVEWIDSLLTYGSLHTDMILLRAAWRAETLDEMYSVAQEGCALSSSRERFEETVKQGEAFLRAVKVWDCLPPSVTTLAVRWPLPVMYGVTLKAAGFDEDVAALGCAHVAVSALVSAAVRLIPLGQTDGLRALSALEGRMAATVTTTQSLTLEDAGGLCFRSDLAAMHHETQETRLFRT</sequence>
<protein>
    <recommendedName>
        <fullName evidence="3">Urease accessory protein UreF</fullName>
    </recommendedName>
</protein>
<evidence type="ECO:0000313" key="4">
    <source>
        <dbReference type="EMBL" id="AQS84270.1"/>
    </source>
</evidence>
<keyword evidence="2 3" id="KW-0143">Chaperone</keyword>
<dbReference type="PIRSF" id="PIRSF009467">
    <property type="entry name" value="Ureas_acces_UreF"/>
    <property type="match status" value="1"/>
</dbReference>
<dbReference type="RefSeq" id="WP_077812313.1">
    <property type="nucleotide sequence ID" value="NZ_CP014692.1"/>
</dbReference>
<dbReference type="HAMAP" id="MF_01385">
    <property type="entry name" value="UreF"/>
    <property type="match status" value="1"/>
</dbReference>
<comment type="subunit">
    <text evidence="3">UreD, UreF and UreG form a complex that acts as a GTP-hydrolysis-dependent molecular chaperone, activating the urease apoprotein by helping to assemble the nickel containing metallocenter of UreC. The UreE protein probably delivers the nickel.</text>
</comment>
<dbReference type="Proteomes" id="UP000188937">
    <property type="component" value="Chromosome"/>
</dbReference>
<dbReference type="InterPro" id="IPR038277">
    <property type="entry name" value="UreF_sf"/>
</dbReference>
<dbReference type="KEGG" id="aace:A0U92_05205"/>
<keyword evidence="3" id="KW-0963">Cytoplasm</keyword>
<dbReference type="GO" id="GO:0016151">
    <property type="term" value="F:nickel cation binding"/>
    <property type="evidence" value="ECO:0007669"/>
    <property type="project" value="UniProtKB-UniRule"/>
</dbReference>
<dbReference type="PANTHER" id="PTHR33620">
    <property type="entry name" value="UREASE ACCESSORY PROTEIN F"/>
    <property type="match status" value="1"/>
</dbReference>
<dbReference type="Gene3D" id="1.10.4190.10">
    <property type="entry name" value="Urease accessory protein UreF"/>
    <property type="match status" value="1"/>
</dbReference>
<dbReference type="OrthoDB" id="9798772at2"/>
<evidence type="ECO:0000256" key="2">
    <source>
        <dbReference type="ARBA" id="ARBA00023186"/>
    </source>
</evidence>
<dbReference type="STRING" id="435.A0U92_05205"/>
<reference evidence="4 5" key="1">
    <citation type="submission" date="2016-03" db="EMBL/GenBank/DDBJ databases">
        <title>Acetic acid bacteria sequencing.</title>
        <authorList>
            <person name="Brandt J."/>
            <person name="Jakob F."/>
            <person name="Vogel R.F."/>
        </authorList>
    </citation>
    <scope>NUCLEOTIDE SEQUENCE [LARGE SCALE GENOMIC DNA]</scope>
    <source>
        <strain evidence="4 5">TMW2.1153</strain>
    </source>
</reference>
<evidence type="ECO:0000256" key="1">
    <source>
        <dbReference type="ARBA" id="ARBA00022988"/>
    </source>
</evidence>
<dbReference type="AlphaFoldDB" id="A0A1U9KEP1"/>
<dbReference type="EMBL" id="CP014692">
    <property type="protein sequence ID" value="AQS84270.1"/>
    <property type="molecule type" value="Genomic_DNA"/>
</dbReference>
<evidence type="ECO:0000313" key="5">
    <source>
        <dbReference type="Proteomes" id="UP000188937"/>
    </source>
</evidence>
<comment type="similarity">
    <text evidence="3">Belongs to the UreF family.</text>
</comment>
<evidence type="ECO:0000256" key="3">
    <source>
        <dbReference type="HAMAP-Rule" id="MF_01385"/>
    </source>
</evidence>
<dbReference type="PANTHER" id="PTHR33620:SF1">
    <property type="entry name" value="UREASE ACCESSORY PROTEIN F"/>
    <property type="match status" value="1"/>
</dbReference>